<organism evidence="1 2">
    <name type="scientific">Trichoderma ghanense</name>
    <dbReference type="NCBI Taxonomy" id="65468"/>
    <lineage>
        <taxon>Eukaryota</taxon>
        <taxon>Fungi</taxon>
        <taxon>Dikarya</taxon>
        <taxon>Ascomycota</taxon>
        <taxon>Pezizomycotina</taxon>
        <taxon>Sordariomycetes</taxon>
        <taxon>Hypocreomycetidae</taxon>
        <taxon>Hypocreales</taxon>
        <taxon>Hypocreaceae</taxon>
        <taxon>Trichoderma</taxon>
    </lineage>
</organism>
<dbReference type="GeneID" id="300579179"/>
<evidence type="ECO:0000313" key="1">
    <source>
        <dbReference type="EMBL" id="TFB00431.1"/>
    </source>
</evidence>
<proteinExistence type="predicted"/>
<reference evidence="1 2" key="1">
    <citation type="submission" date="2018-01" db="EMBL/GenBank/DDBJ databases">
        <title>Genome characterization of the sugarcane-associated fungus Trichoderma ghanense CCMA-1212 and their application in lignocelulose bioconversion.</title>
        <authorList>
            <person name="Steindorff A.S."/>
            <person name="Mendes T.D."/>
            <person name="Vilela E.S.D."/>
            <person name="Rodrigues D.S."/>
            <person name="Formighieri E.F."/>
            <person name="Melo I.S."/>
            <person name="Favaro L.C.L."/>
        </authorList>
    </citation>
    <scope>NUCLEOTIDE SEQUENCE [LARGE SCALE GENOMIC DNA]</scope>
    <source>
        <strain evidence="1 2">CCMA-1212</strain>
    </source>
</reference>
<gene>
    <name evidence="1" type="ORF">CCMA1212_007562</name>
</gene>
<sequence>MPQLCDLCYSRDECMSAIHGYCNFLTKLYLNEADIEPPVKGWPDITSATIQMEWLHYSAIYPTRAKQGHTQDSSSSVLRFRRLAENRPASLFEVIPPHAISLTDGGRDSPIFLIDTELGIALWYECSGKIRYSSSQETVENDPYDEEDEAQAEWRGECAARSCRISLRVSWDEGNATGFYREYGRPGVGNYRKVGCLYAVEKTLEGHYHGAADR</sequence>
<accession>A0ABY2GXY3</accession>
<dbReference type="EMBL" id="PPTA01000011">
    <property type="protein sequence ID" value="TFB00431.1"/>
    <property type="molecule type" value="Genomic_DNA"/>
</dbReference>
<comment type="caution">
    <text evidence="1">The sequence shown here is derived from an EMBL/GenBank/DDBJ whole genome shotgun (WGS) entry which is preliminary data.</text>
</comment>
<keyword evidence="2" id="KW-1185">Reference proteome</keyword>
<evidence type="ECO:0000313" key="2">
    <source>
        <dbReference type="Proteomes" id="UP001642720"/>
    </source>
</evidence>
<dbReference type="Proteomes" id="UP001642720">
    <property type="component" value="Unassembled WGS sequence"/>
</dbReference>
<dbReference type="RefSeq" id="XP_073556632.1">
    <property type="nucleotide sequence ID" value="XM_073704729.1"/>
</dbReference>
<protein>
    <submittedName>
        <fullName evidence="1">Uncharacterized protein</fullName>
    </submittedName>
</protein>
<name>A0ABY2GXY3_9HYPO</name>